<dbReference type="AlphaFoldDB" id="A0A8H3LF28"/>
<evidence type="ECO:0000313" key="2">
    <source>
        <dbReference type="EMBL" id="GES84403.1"/>
    </source>
</evidence>
<evidence type="ECO:0000256" key="1">
    <source>
        <dbReference type="SAM" id="MobiDB-lite"/>
    </source>
</evidence>
<dbReference type="OrthoDB" id="2485548at2759"/>
<accession>A0A8H3LF28</accession>
<organism evidence="2 3">
    <name type="scientific">Rhizophagus clarus</name>
    <dbReference type="NCBI Taxonomy" id="94130"/>
    <lineage>
        <taxon>Eukaryota</taxon>
        <taxon>Fungi</taxon>
        <taxon>Fungi incertae sedis</taxon>
        <taxon>Mucoromycota</taxon>
        <taxon>Glomeromycotina</taxon>
        <taxon>Glomeromycetes</taxon>
        <taxon>Glomerales</taxon>
        <taxon>Glomeraceae</taxon>
        <taxon>Rhizophagus</taxon>
    </lineage>
</organism>
<proteinExistence type="predicted"/>
<evidence type="ECO:0000313" key="3">
    <source>
        <dbReference type="Proteomes" id="UP000615446"/>
    </source>
</evidence>
<feature type="region of interest" description="Disordered" evidence="1">
    <location>
        <begin position="1"/>
        <end position="21"/>
    </location>
</feature>
<sequence length="98" mass="11694">MEHYFKFSHQQTKYSKQEKQQLESEKLLEEQEIPTTTLDNSSFKMATDKNCTTSKSDIIIKKVHDQMYLLINNNEWFSWAYKKTSNIINNIILDLELT</sequence>
<gene>
    <name evidence="2" type="ORF">RCL2_001152000</name>
</gene>
<reference evidence="2" key="1">
    <citation type="submission" date="2019-10" db="EMBL/GenBank/DDBJ databases">
        <title>Conservation and host-specific expression of non-tandemly repeated heterogenous ribosome RNA gene in arbuscular mycorrhizal fungi.</title>
        <authorList>
            <person name="Maeda T."/>
            <person name="Kobayashi Y."/>
            <person name="Nakagawa T."/>
            <person name="Ezawa T."/>
            <person name="Yamaguchi K."/>
            <person name="Bino T."/>
            <person name="Nishimoto Y."/>
            <person name="Shigenobu S."/>
            <person name="Kawaguchi M."/>
        </authorList>
    </citation>
    <scope>NUCLEOTIDE SEQUENCE</scope>
    <source>
        <strain evidence="2">HR1</strain>
    </source>
</reference>
<dbReference type="EMBL" id="BLAL01000080">
    <property type="protein sequence ID" value="GES84403.1"/>
    <property type="molecule type" value="Genomic_DNA"/>
</dbReference>
<dbReference type="Proteomes" id="UP000615446">
    <property type="component" value="Unassembled WGS sequence"/>
</dbReference>
<comment type="caution">
    <text evidence="2">The sequence shown here is derived from an EMBL/GenBank/DDBJ whole genome shotgun (WGS) entry which is preliminary data.</text>
</comment>
<protein>
    <submittedName>
        <fullName evidence="2">Uncharacterized protein</fullName>
    </submittedName>
</protein>
<name>A0A8H3LF28_9GLOM</name>